<comment type="caution">
    <text evidence="1">The sequence shown here is derived from an EMBL/GenBank/DDBJ whole genome shotgun (WGS) entry which is preliminary data.</text>
</comment>
<organism evidence="1 2">
    <name type="scientific">Pseudomonas syringae pv. actinidiae</name>
    <dbReference type="NCBI Taxonomy" id="103796"/>
    <lineage>
        <taxon>Bacteria</taxon>
        <taxon>Pseudomonadati</taxon>
        <taxon>Pseudomonadota</taxon>
        <taxon>Gammaproteobacteria</taxon>
        <taxon>Pseudomonadales</taxon>
        <taxon>Pseudomonadaceae</taxon>
        <taxon>Pseudomonas</taxon>
        <taxon>Pseudomonas syringae</taxon>
    </lineage>
</organism>
<name>A0A2V0Q5B6_PSESF</name>
<dbReference type="Proteomes" id="UP000247480">
    <property type="component" value="Unassembled WGS sequence"/>
</dbReference>
<evidence type="ECO:0000313" key="1">
    <source>
        <dbReference type="EMBL" id="GBH07856.1"/>
    </source>
</evidence>
<protein>
    <submittedName>
        <fullName evidence="1">Outer membrane translocation and assembly module TamA</fullName>
    </submittedName>
</protein>
<evidence type="ECO:0000313" key="2">
    <source>
        <dbReference type="Proteomes" id="UP000247480"/>
    </source>
</evidence>
<accession>A0A2V0Q5B6</accession>
<dbReference type="EMBL" id="BGJZ01000061">
    <property type="protein sequence ID" value="GBH07856.1"/>
    <property type="molecule type" value="Genomic_DNA"/>
</dbReference>
<proteinExistence type="predicted"/>
<dbReference type="AlphaFoldDB" id="A0A2V0Q5B6"/>
<gene>
    <name evidence="1" type="ORF">KPSA1_01216</name>
</gene>
<sequence>MTSQRSTGRITLLFARLSDQPPQAGLKAGTPIGVRQTATGQLFSLGGIALSQTHLGQTIEHLGLARRNTLGTLKAGGRTVEVAAALLLLCRGQQGQYRAIKLFVFGQTATAGRDPGRCRRSRHAVAVIHRSRIDRRLIDRRCVDRRRIDAERGLTGRCREAFPCARTRRARHHHHHAIVLRYSLRLLLNRGGASISTVARRCCTLAIGHLGARIHDRNRATFHTGAAVQQGQCR</sequence>
<reference evidence="1 2" key="1">
    <citation type="submission" date="2018-04" db="EMBL/GenBank/DDBJ databases">
        <title>Draft genome sequence of Pseudomonas syringae pv. actinidiae biovar 1 strains isolated from kiwifruit in Kagawa prefecture.</title>
        <authorList>
            <person name="Tabuchi M."/>
            <person name="Saito M."/>
            <person name="Fujiwara S."/>
            <person name="Sasa N."/>
            <person name="Akimitsu K."/>
            <person name="Gomi K."/>
            <person name="Konishi-Sugita S."/>
            <person name="Hamano K."/>
            <person name="Kataoka I."/>
        </authorList>
    </citation>
    <scope>NUCLEOTIDE SEQUENCE [LARGE SCALE GENOMIC DNA]</scope>
    <source>
        <strain evidence="1 2">MAFF212206</strain>
    </source>
</reference>